<keyword evidence="1" id="KW-0472">Membrane</keyword>
<reference evidence="2 3" key="1">
    <citation type="submission" date="2016-10" db="EMBL/GenBank/DDBJ databases">
        <authorList>
            <person name="Varghese N."/>
            <person name="Submissions S."/>
        </authorList>
    </citation>
    <scope>NUCLEOTIDE SEQUENCE [LARGE SCALE GENOMIC DNA]</scope>
    <source>
        <strain evidence="2 3">IBRC-M10081</strain>
    </source>
</reference>
<evidence type="ECO:0000313" key="2">
    <source>
        <dbReference type="EMBL" id="SEW18146.1"/>
    </source>
</evidence>
<dbReference type="AlphaFoldDB" id="A0A662Z5D0"/>
<organism evidence="2 3">
    <name type="scientific">Aliicoccus persicus</name>
    <dbReference type="NCBI Taxonomy" id="930138"/>
    <lineage>
        <taxon>Bacteria</taxon>
        <taxon>Bacillati</taxon>
        <taxon>Bacillota</taxon>
        <taxon>Bacilli</taxon>
        <taxon>Bacillales</taxon>
        <taxon>Staphylococcaceae</taxon>
        <taxon>Aliicoccus</taxon>
    </lineage>
</organism>
<keyword evidence="1" id="KW-0812">Transmembrane</keyword>
<evidence type="ECO:0000256" key="1">
    <source>
        <dbReference type="SAM" id="Phobius"/>
    </source>
</evidence>
<evidence type="ECO:0000313" key="3">
    <source>
        <dbReference type="Proteomes" id="UP000243605"/>
    </source>
</evidence>
<accession>A0A662Z5D0</accession>
<keyword evidence="3" id="KW-1185">Reference proteome</keyword>
<name>A0A662Z5D0_9STAP</name>
<proteinExistence type="predicted"/>
<keyword evidence="1" id="KW-1133">Transmembrane helix</keyword>
<dbReference type="EMBL" id="FOIT01000007">
    <property type="protein sequence ID" value="SEW18146.1"/>
    <property type="molecule type" value="Genomic_DNA"/>
</dbReference>
<feature type="transmembrane region" description="Helical" evidence="1">
    <location>
        <begin position="7"/>
        <end position="28"/>
    </location>
</feature>
<dbReference type="Proteomes" id="UP000243605">
    <property type="component" value="Unassembled WGS sequence"/>
</dbReference>
<sequence>MELLFNYTLRLLPGLVLIGLLVALIPRIHSV</sequence>
<protein>
    <submittedName>
        <fullName evidence="2">Uncharacterized protein</fullName>
    </submittedName>
</protein>
<gene>
    <name evidence="2" type="ORF">SAMN05192557_2003</name>
</gene>